<evidence type="ECO:0000259" key="15">
    <source>
        <dbReference type="Pfam" id="PF01326"/>
    </source>
</evidence>
<organism evidence="16 17">
    <name type="scientific">Streptomyces himalayensis subsp. aureolus</name>
    <dbReference type="NCBI Taxonomy" id="2758039"/>
    <lineage>
        <taxon>Bacteria</taxon>
        <taxon>Bacillati</taxon>
        <taxon>Actinomycetota</taxon>
        <taxon>Actinomycetes</taxon>
        <taxon>Kitasatosporales</taxon>
        <taxon>Streptomycetaceae</taxon>
        <taxon>Streptomyces</taxon>
        <taxon>Streptomyces himalayensis</taxon>
    </lineage>
</organism>
<dbReference type="EMBL" id="JACEQY010000067">
    <property type="protein sequence ID" value="MBA4866599.1"/>
    <property type="molecule type" value="Genomic_DNA"/>
</dbReference>
<dbReference type="Gene3D" id="3.30.1490.20">
    <property type="entry name" value="ATP-grasp fold, A domain"/>
    <property type="match status" value="1"/>
</dbReference>
<dbReference type="EC" id="2.7.9.2" evidence="5"/>
<comment type="caution">
    <text evidence="16">The sequence shown here is derived from an EMBL/GenBank/DDBJ whole genome shotgun (WGS) entry which is preliminary data.</text>
</comment>
<dbReference type="AlphaFoldDB" id="A0A7W2D874"/>
<keyword evidence="7" id="KW-0808">Transferase</keyword>
<dbReference type="GO" id="GO:0005524">
    <property type="term" value="F:ATP binding"/>
    <property type="evidence" value="ECO:0007669"/>
    <property type="project" value="UniProtKB-KW"/>
</dbReference>
<sequence>MTSQYTVELGAGADADEGRVGGKCAGLLALARAGSSVPPGFVVTVDAFEALLAGPDLRRGIGEVLERLDAFDPAGMEKRGSEIRRLVCGSPMPAPVAEAVADAYGSLCAGAGYDVPVAIRSSATAEDLPDASFAGQHDTFLWVRGTRAVLDAVQRCWSSLWTARALGYRAAQGVPEGGVGMAVILQQMVDARTAGVAMTVNPSDGDRSKIVIEACWGLGGPLMSGEVNPDHYVVDKVLLIPVRTRAAAKPRELVPCPDMRGLLRRPVDGDRRHAPCLSPDEVVEVARLAKEAERHRGLPLEIEWAFARDAGASESLQVLQSRAETVWRNRPRCSPVVPPESGAAGIANTLLGL</sequence>
<dbReference type="PANTHER" id="PTHR43030">
    <property type="entry name" value="PHOSPHOENOLPYRUVATE SYNTHASE"/>
    <property type="match status" value="1"/>
</dbReference>
<dbReference type="GO" id="GO:0006094">
    <property type="term" value="P:gluconeogenesis"/>
    <property type="evidence" value="ECO:0007669"/>
    <property type="project" value="UniProtKB-UniPathway"/>
</dbReference>
<evidence type="ECO:0000256" key="3">
    <source>
        <dbReference type="ARBA" id="ARBA00004742"/>
    </source>
</evidence>
<evidence type="ECO:0000256" key="9">
    <source>
        <dbReference type="ARBA" id="ARBA00022741"/>
    </source>
</evidence>
<evidence type="ECO:0000256" key="7">
    <source>
        <dbReference type="ARBA" id="ARBA00022679"/>
    </source>
</evidence>
<dbReference type="SUPFAM" id="SSF56059">
    <property type="entry name" value="Glutathione synthetase ATP-binding domain-like"/>
    <property type="match status" value="1"/>
</dbReference>
<keyword evidence="8" id="KW-0479">Metal-binding</keyword>
<evidence type="ECO:0000256" key="6">
    <source>
        <dbReference type="ARBA" id="ARBA00021623"/>
    </source>
</evidence>
<comment type="catalytic activity">
    <reaction evidence="14">
        <text>pyruvate + ATP + H2O = phosphoenolpyruvate + AMP + phosphate + 2 H(+)</text>
        <dbReference type="Rhea" id="RHEA:11364"/>
        <dbReference type="ChEBI" id="CHEBI:15361"/>
        <dbReference type="ChEBI" id="CHEBI:15377"/>
        <dbReference type="ChEBI" id="CHEBI:15378"/>
        <dbReference type="ChEBI" id="CHEBI:30616"/>
        <dbReference type="ChEBI" id="CHEBI:43474"/>
        <dbReference type="ChEBI" id="CHEBI:58702"/>
        <dbReference type="ChEBI" id="CHEBI:456215"/>
        <dbReference type="EC" id="2.7.9.2"/>
    </reaction>
</comment>
<keyword evidence="11" id="KW-0067">ATP-binding</keyword>
<comment type="function">
    <text evidence="2">Catalyzes the phosphorylation of pyruvate to phosphoenolpyruvate.</text>
</comment>
<protein>
    <recommendedName>
        <fullName evidence="6">Phosphoenolpyruvate synthase</fullName>
        <ecNumber evidence="5">2.7.9.2</ecNumber>
    </recommendedName>
    <alternativeName>
        <fullName evidence="13">Pyruvate, water dikinase</fullName>
    </alternativeName>
</protein>
<evidence type="ECO:0000313" key="16">
    <source>
        <dbReference type="EMBL" id="MBA4866599.1"/>
    </source>
</evidence>
<dbReference type="Pfam" id="PF01326">
    <property type="entry name" value="PPDK_N"/>
    <property type="match status" value="1"/>
</dbReference>
<comment type="pathway">
    <text evidence="3">Carbohydrate biosynthesis; gluconeogenesis.</text>
</comment>
<evidence type="ECO:0000256" key="10">
    <source>
        <dbReference type="ARBA" id="ARBA00022777"/>
    </source>
</evidence>
<evidence type="ECO:0000256" key="5">
    <source>
        <dbReference type="ARBA" id="ARBA00011996"/>
    </source>
</evidence>
<dbReference type="UniPathway" id="UPA00138"/>
<comment type="similarity">
    <text evidence="4">Belongs to the PEP-utilizing enzyme family.</text>
</comment>
<dbReference type="InterPro" id="IPR006319">
    <property type="entry name" value="PEP_synth"/>
</dbReference>
<keyword evidence="10" id="KW-0418">Kinase</keyword>
<dbReference type="Gene3D" id="3.30.470.20">
    <property type="entry name" value="ATP-grasp fold, B domain"/>
    <property type="match status" value="1"/>
</dbReference>
<evidence type="ECO:0000256" key="14">
    <source>
        <dbReference type="ARBA" id="ARBA00047700"/>
    </source>
</evidence>
<feature type="domain" description="Pyruvate phosphate dikinase AMP/ATP-binding" evidence="15">
    <location>
        <begin position="19"/>
        <end position="330"/>
    </location>
</feature>
<dbReference type="RefSeq" id="WP_181867977.1">
    <property type="nucleotide sequence ID" value="NZ_JACEQY010000067.1"/>
</dbReference>
<evidence type="ECO:0000256" key="8">
    <source>
        <dbReference type="ARBA" id="ARBA00022723"/>
    </source>
</evidence>
<keyword evidence="9" id="KW-0547">Nucleotide-binding</keyword>
<evidence type="ECO:0000256" key="1">
    <source>
        <dbReference type="ARBA" id="ARBA00001946"/>
    </source>
</evidence>
<evidence type="ECO:0000256" key="11">
    <source>
        <dbReference type="ARBA" id="ARBA00022840"/>
    </source>
</evidence>
<keyword evidence="17" id="KW-1185">Reference proteome</keyword>
<reference evidence="16 17" key="1">
    <citation type="submission" date="2020-07" db="EMBL/GenBank/DDBJ databases">
        <title>Streptomyces isolated from Indian soil.</title>
        <authorList>
            <person name="Mandal S."/>
            <person name="Maiti P.K."/>
        </authorList>
    </citation>
    <scope>NUCLEOTIDE SEQUENCE [LARGE SCALE GENOMIC DNA]</scope>
    <source>
        <strain evidence="16 17">PSKA54</strain>
    </source>
</reference>
<evidence type="ECO:0000256" key="2">
    <source>
        <dbReference type="ARBA" id="ARBA00002988"/>
    </source>
</evidence>
<dbReference type="GO" id="GO:0008986">
    <property type="term" value="F:pyruvate, water dikinase activity"/>
    <property type="evidence" value="ECO:0007669"/>
    <property type="project" value="UniProtKB-EC"/>
</dbReference>
<dbReference type="GO" id="GO:0046872">
    <property type="term" value="F:metal ion binding"/>
    <property type="evidence" value="ECO:0007669"/>
    <property type="project" value="UniProtKB-KW"/>
</dbReference>
<gene>
    <name evidence="16" type="ORF">H1V43_35910</name>
</gene>
<evidence type="ECO:0000256" key="4">
    <source>
        <dbReference type="ARBA" id="ARBA00007837"/>
    </source>
</evidence>
<keyword evidence="12" id="KW-0460">Magnesium</keyword>
<dbReference type="PANTHER" id="PTHR43030:SF1">
    <property type="entry name" value="PHOSPHOENOLPYRUVATE SYNTHASE"/>
    <property type="match status" value="1"/>
</dbReference>
<keyword evidence="16" id="KW-0670">Pyruvate</keyword>
<evidence type="ECO:0000256" key="13">
    <source>
        <dbReference type="ARBA" id="ARBA00033470"/>
    </source>
</evidence>
<proteinExistence type="inferred from homology"/>
<dbReference type="InterPro" id="IPR013815">
    <property type="entry name" value="ATP_grasp_subdomain_1"/>
</dbReference>
<evidence type="ECO:0000256" key="12">
    <source>
        <dbReference type="ARBA" id="ARBA00022842"/>
    </source>
</evidence>
<dbReference type="Proteomes" id="UP000586976">
    <property type="component" value="Unassembled WGS sequence"/>
</dbReference>
<dbReference type="InterPro" id="IPR002192">
    <property type="entry name" value="PPDK_AMP/ATP-bd"/>
</dbReference>
<comment type="cofactor">
    <cofactor evidence="1">
        <name>Mg(2+)</name>
        <dbReference type="ChEBI" id="CHEBI:18420"/>
    </cofactor>
</comment>
<evidence type="ECO:0000313" key="17">
    <source>
        <dbReference type="Proteomes" id="UP000586976"/>
    </source>
</evidence>
<name>A0A7W2D874_9ACTN</name>
<accession>A0A7W2D874</accession>